<protein>
    <recommendedName>
        <fullName evidence="3">Flagellar biosynthesis protein FlaG</fullName>
    </recommendedName>
</protein>
<proteinExistence type="predicted"/>
<dbReference type="AlphaFoldDB" id="A0A1E5L4K2"/>
<organism evidence="1 2">
    <name type="scientific">Desulfuribacillus stibiiarsenatis</name>
    <dbReference type="NCBI Taxonomy" id="1390249"/>
    <lineage>
        <taxon>Bacteria</taxon>
        <taxon>Bacillati</taxon>
        <taxon>Bacillota</taxon>
        <taxon>Desulfuribacillia</taxon>
        <taxon>Desulfuribacillales</taxon>
        <taxon>Desulfuribacillaceae</taxon>
        <taxon>Desulfuribacillus</taxon>
    </lineage>
</organism>
<keyword evidence="2" id="KW-1185">Reference proteome</keyword>
<dbReference type="InterPro" id="IPR005186">
    <property type="entry name" value="FlaG"/>
</dbReference>
<evidence type="ECO:0000313" key="1">
    <source>
        <dbReference type="EMBL" id="OEH84889.1"/>
    </source>
</evidence>
<dbReference type="Pfam" id="PF03646">
    <property type="entry name" value="FlaG"/>
    <property type="match status" value="1"/>
</dbReference>
<dbReference type="InterPro" id="IPR035924">
    <property type="entry name" value="FlaG-like_sf"/>
</dbReference>
<dbReference type="RefSeq" id="WP_069702624.1">
    <property type="nucleotide sequence ID" value="NZ_MJAT01000035.1"/>
</dbReference>
<dbReference type="SUPFAM" id="SSF160214">
    <property type="entry name" value="FlaG-like"/>
    <property type="match status" value="1"/>
</dbReference>
<gene>
    <name evidence="1" type="ORF">BHU72_06760</name>
</gene>
<dbReference type="Proteomes" id="UP000095255">
    <property type="component" value="Unassembled WGS sequence"/>
</dbReference>
<evidence type="ECO:0000313" key="2">
    <source>
        <dbReference type="Proteomes" id="UP000095255"/>
    </source>
</evidence>
<dbReference type="OrthoDB" id="3034713at2"/>
<name>A0A1E5L4K2_9FIRM</name>
<accession>A0A1E5L4K2</accession>
<dbReference type="EMBL" id="MJAT01000035">
    <property type="protein sequence ID" value="OEH84889.1"/>
    <property type="molecule type" value="Genomic_DNA"/>
</dbReference>
<dbReference type="STRING" id="1390249.BHU72_06760"/>
<evidence type="ECO:0008006" key="3">
    <source>
        <dbReference type="Google" id="ProtNLM"/>
    </source>
</evidence>
<sequence length="121" mass="13697">MNLQASNSIMRPMVKMPDKPFMEIKTPRQDQLEKQHNVSNESVKSVVRKSTEEVYNSMKKLVENTDYSVNYKIDEYSGMSQVSINMKNSGKEVASLPPDIATIIADRATKTTIGVMLDFYA</sequence>
<reference evidence="1 2" key="1">
    <citation type="submission" date="2016-09" db="EMBL/GenBank/DDBJ databases">
        <title>Desulfuribacillus arsenicus sp. nov., an obligately anaerobic, dissimilatory arsenic- and antimonate-reducing bacterium isolated from anoxic sediments.</title>
        <authorList>
            <person name="Abin C.A."/>
            <person name="Hollibaugh J.T."/>
        </authorList>
    </citation>
    <scope>NUCLEOTIDE SEQUENCE [LARGE SCALE GENOMIC DNA]</scope>
    <source>
        <strain evidence="1 2">MLFW-2</strain>
    </source>
</reference>
<comment type="caution">
    <text evidence="1">The sequence shown here is derived from an EMBL/GenBank/DDBJ whole genome shotgun (WGS) entry which is preliminary data.</text>
</comment>